<evidence type="ECO:0000256" key="1">
    <source>
        <dbReference type="ARBA" id="ARBA00001798"/>
    </source>
</evidence>
<keyword evidence="16" id="KW-1185">Reference proteome</keyword>
<comment type="similarity">
    <text evidence="3">Belongs to the RBR family. Ariadne subfamily.</text>
</comment>
<dbReference type="Pfam" id="PF01485">
    <property type="entry name" value="IBR"/>
    <property type="match status" value="1"/>
</dbReference>
<evidence type="ECO:0000313" key="15">
    <source>
        <dbReference type="EMBL" id="CAL5223007.1"/>
    </source>
</evidence>
<evidence type="ECO:0000256" key="4">
    <source>
        <dbReference type="ARBA" id="ARBA00012251"/>
    </source>
</evidence>
<evidence type="ECO:0000256" key="11">
    <source>
        <dbReference type="PROSITE-ProRule" id="PRU00175"/>
    </source>
</evidence>
<dbReference type="Pfam" id="PF22191">
    <property type="entry name" value="IBR_1"/>
    <property type="match status" value="1"/>
</dbReference>
<feature type="domain" description="RING-type" evidence="13">
    <location>
        <begin position="92"/>
        <end position="140"/>
    </location>
</feature>
<dbReference type="CDD" id="cd20335">
    <property type="entry name" value="BRcat_RBR"/>
    <property type="match status" value="1"/>
</dbReference>
<dbReference type="PROSITE" id="PS50089">
    <property type="entry name" value="ZF_RING_2"/>
    <property type="match status" value="1"/>
</dbReference>
<keyword evidence="10" id="KW-0862">Zinc</keyword>
<evidence type="ECO:0000256" key="8">
    <source>
        <dbReference type="ARBA" id="ARBA00022771"/>
    </source>
</evidence>
<proteinExistence type="inferred from homology"/>
<gene>
    <name evidence="15" type="primary">g5457</name>
    <name evidence="15" type="ORF">VP750_LOCUS4666</name>
</gene>
<feature type="region of interest" description="Disordered" evidence="12">
    <location>
        <begin position="1"/>
        <end position="29"/>
    </location>
</feature>
<keyword evidence="5" id="KW-0808">Transferase</keyword>
<comment type="function">
    <text evidence="2">Might act as an E3 ubiquitin-protein ligase, or as part of E3 complex, which accepts ubiquitin from specific E2 ubiquitin-conjugating enzymes and then transfers it to substrates.</text>
</comment>
<reference evidence="15 16" key="1">
    <citation type="submission" date="2024-06" db="EMBL/GenBank/DDBJ databases">
        <authorList>
            <person name="Kraege A."/>
            <person name="Thomma B."/>
        </authorList>
    </citation>
    <scope>NUCLEOTIDE SEQUENCE [LARGE SCALE GENOMIC DNA]</scope>
</reference>
<evidence type="ECO:0000259" key="14">
    <source>
        <dbReference type="PROSITE" id="PS51873"/>
    </source>
</evidence>
<keyword evidence="6" id="KW-0479">Metal-binding</keyword>
<dbReference type="SUPFAM" id="SSF57850">
    <property type="entry name" value="RING/U-box"/>
    <property type="match status" value="3"/>
</dbReference>
<feature type="compositionally biased region" description="Basic and acidic residues" evidence="12">
    <location>
        <begin position="1"/>
        <end position="23"/>
    </location>
</feature>
<organism evidence="15 16">
    <name type="scientific">Coccomyxa viridis</name>
    <dbReference type="NCBI Taxonomy" id="1274662"/>
    <lineage>
        <taxon>Eukaryota</taxon>
        <taxon>Viridiplantae</taxon>
        <taxon>Chlorophyta</taxon>
        <taxon>core chlorophytes</taxon>
        <taxon>Trebouxiophyceae</taxon>
        <taxon>Trebouxiophyceae incertae sedis</taxon>
        <taxon>Coccomyxaceae</taxon>
        <taxon>Coccomyxa</taxon>
    </lineage>
</organism>
<evidence type="ECO:0000256" key="9">
    <source>
        <dbReference type="ARBA" id="ARBA00022786"/>
    </source>
</evidence>
<dbReference type="InterPro" id="IPR044066">
    <property type="entry name" value="TRIAD_supradom"/>
</dbReference>
<dbReference type="InterPro" id="IPR013083">
    <property type="entry name" value="Znf_RING/FYVE/PHD"/>
</dbReference>
<evidence type="ECO:0000313" key="16">
    <source>
        <dbReference type="Proteomes" id="UP001497392"/>
    </source>
</evidence>
<protein>
    <recommendedName>
        <fullName evidence="4">RBR-type E3 ubiquitin transferase</fullName>
        <ecNumber evidence="4">2.3.2.31</ecNumber>
    </recommendedName>
</protein>
<accession>A0ABP1FZP5</accession>
<name>A0ABP1FZP5_9CHLO</name>
<dbReference type="InterPro" id="IPR002867">
    <property type="entry name" value="IBR_dom"/>
</dbReference>
<dbReference type="PROSITE" id="PS51873">
    <property type="entry name" value="TRIAD"/>
    <property type="match status" value="1"/>
</dbReference>
<evidence type="ECO:0000256" key="6">
    <source>
        <dbReference type="ARBA" id="ARBA00022723"/>
    </source>
</evidence>
<dbReference type="Gene3D" id="3.30.40.10">
    <property type="entry name" value="Zinc/RING finger domain, C3HC4 (zinc finger)"/>
    <property type="match status" value="1"/>
</dbReference>
<evidence type="ECO:0000256" key="12">
    <source>
        <dbReference type="SAM" id="MobiDB-lite"/>
    </source>
</evidence>
<dbReference type="InterPro" id="IPR001841">
    <property type="entry name" value="Znf_RING"/>
</dbReference>
<dbReference type="EMBL" id="CAXHTA020000007">
    <property type="protein sequence ID" value="CAL5223007.1"/>
    <property type="molecule type" value="Genomic_DNA"/>
</dbReference>
<evidence type="ECO:0000256" key="3">
    <source>
        <dbReference type="ARBA" id="ARBA00005884"/>
    </source>
</evidence>
<dbReference type="SMART" id="SM00647">
    <property type="entry name" value="IBR"/>
    <property type="match status" value="2"/>
</dbReference>
<keyword evidence="9" id="KW-0833">Ubl conjugation pathway</keyword>
<keyword evidence="7" id="KW-0677">Repeat</keyword>
<comment type="caution">
    <text evidence="15">The sequence shown here is derived from an EMBL/GenBank/DDBJ whole genome shotgun (WGS) entry which is preliminary data.</text>
</comment>
<comment type="catalytic activity">
    <reaction evidence="1">
        <text>[E2 ubiquitin-conjugating enzyme]-S-ubiquitinyl-L-cysteine + [acceptor protein]-L-lysine = [E2 ubiquitin-conjugating enzyme]-L-cysteine + [acceptor protein]-N(6)-ubiquitinyl-L-lysine.</text>
        <dbReference type="EC" id="2.3.2.31"/>
    </reaction>
</comment>
<feature type="domain" description="RING-type" evidence="14">
    <location>
        <begin position="88"/>
        <end position="335"/>
    </location>
</feature>
<keyword evidence="8 11" id="KW-0863">Zinc-finger</keyword>
<dbReference type="InterPro" id="IPR031127">
    <property type="entry name" value="E3_UB_ligase_RBR"/>
</dbReference>
<sequence length="335" mass="36986">MHRRSEQRDRIDHGKHLPADVKETGPGSGDHLGRALAAWRFSRPSVSPAPKRRNLPGLSLTPLLLGWMTYTSDLTTVGDRVQRSQRQKVFSCAICFDEHSMEDCYVASACGHCMCRDAARKVVLGAVRSRSFPVLCPICQAKPEPKCVLCSEHKAAIAAAEEAGQEDIPCGPSAWCCTLDADIPQLLTVKEVQQYLERSLREAARLRADLVPCPQPDCEGVAVTTKGKDDGSPALNCYACGHKWCGKCNVKWHSNKSCEQYQRECGEKAADKGLEEYRKTHRVINCPTCNHGIEKISGCNHVTCTGCYTHCCWGCAKKLPVAASHRLHSNYCNCR</sequence>
<evidence type="ECO:0000256" key="10">
    <source>
        <dbReference type="ARBA" id="ARBA00022833"/>
    </source>
</evidence>
<evidence type="ECO:0000256" key="7">
    <source>
        <dbReference type="ARBA" id="ARBA00022737"/>
    </source>
</evidence>
<evidence type="ECO:0000256" key="2">
    <source>
        <dbReference type="ARBA" id="ARBA00003976"/>
    </source>
</evidence>
<dbReference type="EC" id="2.3.2.31" evidence="4"/>
<evidence type="ECO:0000256" key="5">
    <source>
        <dbReference type="ARBA" id="ARBA00022679"/>
    </source>
</evidence>
<dbReference type="Proteomes" id="UP001497392">
    <property type="component" value="Unassembled WGS sequence"/>
</dbReference>
<dbReference type="PANTHER" id="PTHR11685">
    <property type="entry name" value="RBR FAMILY RING FINGER AND IBR DOMAIN-CONTAINING"/>
    <property type="match status" value="1"/>
</dbReference>
<evidence type="ECO:0000259" key="13">
    <source>
        <dbReference type="PROSITE" id="PS50089"/>
    </source>
</evidence>
<dbReference type="Gene3D" id="1.20.120.1750">
    <property type="match status" value="1"/>
</dbReference>